<gene>
    <name evidence="9" type="ORF">GCM10009001_16630</name>
</gene>
<feature type="domain" description="ABC-2 type transporter transmembrane" evidence="8">
    <location>
        <begin position="23"/>
        <end position="157"/>
    </location>
</feature>
<feature type="compositionally biased region" description="Polar residues" evidence="6">
    <location>
        <begin position="327"/>
        <end position="345"/>
    </location>
</feature>
<evidence type="ECO:0000256" key="5">
    <source>
        <dbReference type="SAM" id="Coils"/>
    </source>
</evidence>
<evidence type="ECO:0000256" key="2">
    <source>
        <dbReference type="ARBA" id="ARBA00022692"/>
    </source>
</evidence>
<evidence type="ECO:0000313" key="9">
    <source>
        <dbReference type="EMBL" id="GAA0600808.1"/>
    </source>
</evidence>
<evidence type="ECO:0000256" key="3">
    <source>
        <dbReference type="ARBA" id="ARBA00022989"/>
    </source>
</evidence>
<evidence type="ECO:0000256" key="1">
    <source>
        <dbReference type="ARBA" id="ARBA00004141"/>
    </source>
</evidence>
<dbReference type="InterPro" id="IPR017500">
    <property type="entry name" value="Phage_infect_YhgE_N"/>
</dbReference>
<keyword evidence="2 7" id="KW-0812">Transmembrane</keyword>
<accession>A0ABP3R054</accession>
<comment type="subcellular location">
    <subcellularLocation>
        <location evidence="1">Membrane</location>
        <topology evidence="1">Multi-pass membrane protein</topology>
    </subcellularLocation>
</comment>
<dbReference type="PANTHER" id="PTHR43077">
    <property type="entry name" value="TRANSPORT PERMEASE YVFS-RELATED"/>
    <property type="match status" value="1"/>
</dbReference>
<dbReference type="RefSeq" id="WP_343812028.1">
    <property type="nucleotide sequence ID" value="NZ_BAAADS010000012.1"/>
</dbReference>
<dbReference type="Proteomes" id="UP001500866">
    <property type="component" value="Unassembled WGS sequence"/>
</dbReference>
<dbReference type="EMBL" id="BAAADS010000012">
    <property type="protein sequence ID" value="GAA0600808.1"/>
    <property type="molecule type" value="Genomic_DNA"/>
</dbReference>
<name>A0ABP3R054_9BACI</name>
<evidence type="ECO:0000259" key="8">
    <source>
        <dbReference type="Pfam" id="PF12698"/>
    </source>
</evidence>
<dbReference type="InterPro" id="IPR017501">
    <property type="entry name" value="Phage_infect_YhgE_C"/>
</dbReference>
<keyword evidence="5" id="KW-0175">Coiled coil</keyword>
<feature type="transmembrane region" description="Helical" evidence="7">
    <location>
        <begin position="598"/>
        <end position="619"/>
    </location>
</feature>
<protein>
    <submittedName>
        <fullName evidence="9">YhgE/Pip domain-containing protein</fullName>
    </submittedName>
</protein>
<comment type="caution">
    <text evidence="9">The sequence shown here is derived from an EMBL/GenBank/DDBJ whole genome shotgun (WGS) entry which is preliminary data.</text>
</comment>
<feature type="region of interest" description="Disordered" evidence="6">
    <location>
        <begin position="327"/>
        <end position="368"/>
    </location>
</feature>
<dbReference type="Pfam" id="PF12698">
    <property type="entry name" value="ABC2_membrane_3"/>
    <property type="match status" value="2"/>
</dbReference>
<organism evidence="9 10">
    <name type="scientific">Virgibacillus siamensis</name>
    <dbReference type="NCBI Taxonomy" id="480071"/>
    <lineage>
        <taxon>Bacteria</taxon>
        <taxon>Bacillati</taxon>
        <taxon>Bacillota</taxon>
        <taxon>Bacilli</taxon>
        <taxon>Bacillales</taxon>
        <taxon>Bacillaceae</taxon>
        <taxon>Virgibacillus</taxon>
    </lineage>
</organism>
<keyword evidence="3 7" id="KW-1133">Transmembrane helix</keyword>
<dbReference type="NCBIfam" id="TIGR03061">
    <property type="entry name" value="pip_yhgE_Nterm"/>
    <property type="match status" value="1"/>
</dbReference>
<feature type="compositionally biased region" description="Low complexity" evidence="6">
    <location>
        <begin position="346"/>
        <end position="357"/>
    </location>
</feature>
<evidence type="ECO:0000313" key="10">
    <source>
        <dbReference type="Proteomes" id="UP001500866"/>
    </source>
</evidence>
<dbReference type="PANTHER" id="PTHR43077:SF10">
    <property type="entry name" value="TRANSPORT PERMEASE PROTEIN"/>
    <property type="match status" value="1"/>
</dbReference>
<sequence>MKNIWKIFSKDMKNISKNWVAAILIGGLVILPSLYAWFNIKASWDPYGQTGQIPIGIVNEDSGAEVRDKPINAGNELVKELKKNDTMEWHFNDRETAMDKVRYGDYYAVIIIPENFSKHLATVVSDHPKKASVKYYVNEKINAIAPKITDKGASVIVKKISNSFVSTVNGVIFDMFNKLGIELEKDLSDIKKFEEYVFKLEEDLPKIHELMTESLDDANHAQSLMNQAQGIIPKAKNVTGSGLETINDTASMLNKAENRLNELSPKIKKDLKKAQSTAKDINSFIDEVRNVPIDFSKGDKLQKRIDQRVTDAINRISAVEGALKQVQNMGDQSGESGDNNNEPNQNAGGAANDGANDTEGSDPGTNQKQQQIINDAIKRLKTIKEALQEAQVNAGSLDKFLKEKQKDVDSILANLEELSTNTSNRIGDFLKEYNQNIEPAVMNKINSAQTTLSEAKSILTGIQSTIPEIEKMLGRTEGNLQEGRDVLEYMLNEYPYVHDKVNQLADKIRSIQGETDIGEIIKLLKNNPDAERSFFEEPVQLNKNQLFPIPNYGSGMTPFYTVLAIWVGALLLISLLAAEVHHAEWDPTVREIYFGKMLTFIIIGLLQTFIITLGDLFLIDTYAVHPVWFIIFGLFISLVFMVMVYTLVSVFGDVGKAMAIILLVLQIAGSGGTYPIVLLPEFFQFINPFLPFTYGIDLMREAVGGIVWKRVNYDLLVLSLFGVAFILFGAIFKGVINDKKDKLMKKSKESGLFH</sequence>
<evidence type="ECO:0000256" key="7">
    <source>
        <dbReference type="SAM" id="Phobius"/>
    </source>
</evidence>
<proteinExistence type="predicted"/>
<feature type="domain" description="ABC-2 type transporter transmembrane" evidence="8">
    <location>
        <begin position="463"/>
        <end position="730"/>
    </location>
</feature>
<keyword evidence="4 7" id="KW-0472">Membrane</keyword>
<feature type="transmembrane region" description="Helical" evidence="7">
    <location>
        <begin position="660"/>
        <end position="679"/>
    </location>
</feature>
<dbReference type="InterPro" id="IPR013525">
    <property type="entry name" value="ABC2_TM"/>
</dbReference>
<evidence type="ECO:0000256" key="6">
    <source>
        <dbReference type="SAM" id="MobiDB-lite"/>
    </source>
</evidence>
<feature type="transmembrane region" description="Helical" evidence="7">
    <location>
        <begin position="625"/>
        <end position="648"/>
    </location>
</feature>
<feature type="transmembrane region" description="Helical" evidence="7">
    <location>
        <begin position="559"/>
        <end position="578"/>
    </location>
</feature>
<evidence type="ECO:0000256" key="4">
    <source>
        <dbReference type="ARBA" id="ARBA00023136"/>
    </source>
</evidence>
<keyword evidence="10" id="KW-1185">Reference proteome</keyword>
<dbReference type="InterPro" id="IPR051328">
    <property type="entry name" value="T7SS_ABC-Transporter"/>
</dbReference>
<dbReference type="Gene3D" id="3.40.1710.10">
    <property type="entry name" value="abc type-2 transporter like domain"/>
    <property type="match status" value="1"/>
</dbReference>
<feature type="transmembrane region" description="Helical" evidence="7">
    <location>
        <begin position="715"/>
        <end position="736"/>
    </location>
</feature>
<dbReference type="NCBIfam" id="TIGR03062">
    <property type="entry name" value="pip_yhgE_Cterm"/>
    <property type="match status" value="1"/>
</dbReference>
<feature type="coiled-coil region" evidence="5">
    <location>
        <begin position="373"/>
        <end position="421"/>
    </location>
</feature>
<reference evidence="10" key="1">
    <citation type="journal article" date="2019" name="Int. J. Syst. Evol. Microbiol.">
        <title>The Global Catalogue of Microorganisms (GCM) 10K type strain sequencing project: providing services to taxonomists for standard genome sequencing and annotation.</title>
        <authorList>
            <consortium name="The Broad Institute Genomics Platform"/>
            <consortium name="The Broad Institute Genome Sequencing Center for Infectious Disease"/>
            <person name="Wu L."/>
            <person name="Ma J."/>
        </authorList>
    </citation>
    <scope>NUCLEOTIDE SEQUENCE [LARGE SCALE GENOMIC DNA]</scope>
    <source>
        <strain evidence="10">JCM 15395</strain>
    </source>
</reference>